<evidence type="ECO:0000256" key="3">
    <source>
        <dbReference type="ARBA" id="ARBA00034247"/>
    </source>
</evidence>
<evidence type="ECO:0000259" key="6">
    <source>
        <dbReference type="PROSITE" id="PS50887"/>
    </source>
</evidence>
<dbReference type="EMBL" id="JACJFM010000002">
    <property type="protein sequence ID" value="MBB1485318.1"/>
    <property type="molecule type" value="Genomic_DNA"/>
</dbReference>
<comment type="cofactor">
    <cofactor evidence="1">
        <name>Mg(2+)</name>
        <dbReference type="ChEBI" id="CHEBI:18420"/>
    </cofactor>
</comment>
<dbReference type="PANTHER" id="PTHR45138">
    <property type="entry name" value="REGULATORY COMPONENTS OF SENSORY TRANSDUCTION SYSTEM"/>
    <property type="match status" value="1"/>
</dbReference>
<feature type="transmembrane region" description="Helical" evidence="5">
    <location>
        <begin position="146"/>
        <end position="168"/>
    </location>
</feature>
<proteinExistence type="predicted"/>
<evidence type="ECO:0000313" key="8">
    <source>
        <dbReference type="Proteomes" id="UP000565262"/>
    </source>
</evidence>
<feature type="region of interest" description="Disordered" evidence="4">
    <location>
        <begin position="1"/>
        <end position="22"/>
    </location>
</feature>
<feature type="transmembrane region" description="Helical" evidence="5">
    <location>
        <begin position="174"/>
        <end position="193"/>
    </location>
</feature>
<dbReference type="FunFam" id="3.30.70.270:FF:000001">
    <property type="entry name" value="Diguanylate cyclase domain protein"/>
    <property type="match status" value="1"/>
</dbReference>
<gene>
    <name evidence="7" type="ORF">H4O21_01630</name>
</gene>
<dbReference type="Proteomes" id="UP000565262">
    <property type="component" value="Unassembled WGS sequence"/>
</dbReference>
<dbReference type="Gene3D" id="3.30.70.270">
    <property type="match status" value="1"/>
</dbReference>
<evidence type="ECO:0000256" key="5">
    <source>
        <dbReference type="SAM" id="Phobius"/>
    </source>
</evidence>
<dbReference type="AlphaFoldDB" id="A0A839IK55"/>
<comment type="caution">
    <text evidence="7">The sequence shown here is derived from an EMBL/GenBank/DDBJ whole genome shotgun (WGS) entry which is preliminary data.</text>
</comment>
<feature type="domain" description="GGDEF" evidence="6">
    <location>
        <begin position="288"/>
        <end position="420"/>
    </location>
</feature>
<keyword evidence="5" id="KW-0472">Membrane</keyword>
<feature type="transmembrane region" description="Helical" evidence="5">
    <location>
        <begin position="200"/>
        <end position="222"/>
    </location>
</feature>
<dbReference type="PROSITE" id="PS50887">
    <property type="entry name" value="GGDEF"/>
    <property type="match status" value="1"/>
</dbReference>
<dbReference type="Pfam" id="PF00990">
    <property type="entry name" value="GGDEF"/>
    <property type="match status" value="1"/>
</dbReference>
<dbReference type="NCBIfam" id="TIGR00254">
    <property type="entry name" value="GGDEF"/>
    <property type="match status" value="1"/>
</dbReference>
<dbReference type="InterPro" id="IPR043128">
    <property type="entry name" value="Rev_trsase/Diguanyl_cyclase"/>
</dbReference>
<evidence type="ECO:0000256" key="4">
    <source>
        <dbReference type="SAM" id="MobiDB-lite"/>
    </source>
</evidence>
<evidence type="ECO:0000256" key="1">
    <source>
        <dbReference type="ARBA" id="ARBA00001946"/>
    </source>
</evidence>
<protein>
    <recommendedName>
        <fullName evidence="2">diguanylate cyclase</fullName>
        <ecNumber evidence="2">2.7.7.65</ecNumber>
    </recommendedName>
</protein>
<evidence type="ECO:0000313" key="7">
    <source>
        <dbReference type="EMBL" id="MBB1485318.1"/>
    </source>
</evidence>
<comment type="catalytic activity">
    <reaction evidence="3">
        <text>2 GTP = 3',3'-c-di-GMP + 2 diphosphate</text>
        <dbReference type="Rhea" id="RHEA:24898"/>
        <dbReference type="ChEBI" id="CHEBI:33019"/>
        <dbReference type="ChEBI" id="CHEBI:37565"/>
        <dbReference type="ChEBI" id="CHEBI:58805"/>
        <dbReference type="EC" id="2.7.7.65"/>
    </reaction>
</comment>
<name>A0A839IK55_9GAMM</name>
<reference evidence="7 8" key="1">
    <citation type="submission" date="2020-08" db="EMBL/GenBank/DDBJ databases">
        <title>Oceanospirillum sp. nov. isolated from marine sediment.</title>
        <authorList>
            <person name="Ji X."/>
        </authorList>
    </citation>
    <scope>NUCLEOTIDE SEQUENCE [LARGE SCALE GENOMIC DNA]</scope>
    <source>
        <strain evidence="7 8">D5</strain>
    </source>
</reference>
<dbReference type="RefSeq" id="WP_182807110.1">
    <property type="nucleotide sequence ID" value="NZ_JACJFM010000002.1"/>
</dbReference>
<keyword evidence="5" id="KW-0812">Transmembrane</keyword>
<feature type="transmembrane region" description="Helical" evidence="5">
    <location>
        <begin position="87"/>
        <end position="104"/>
    </location>
</feature>
<feature type="transmembrane region" description="Helical" evidence="5">
    <location>
        <begin position="228"/>
        <end position="250"/>
    </location>
</feature>
<dbReference type="GO" id="GO:0052621">
    <property type="term" value="F:diguanylate cyclase activity"/>
    <property type="evidence" value="ECO:0007669"/>
    <property type="project" value="UniProtKB-EC"/>
</dbReference>
<accession>A0A839IK55</accession>
<keyword evidence="5" id="KW-1133">Transmembrane helix</keyword>
<dbReference type="EC" id="2.7.7.65" evidence="2"/>
<dbReference type="InterPro" id="IPR000160">
    <property type="entry name" value="GGDEF_dom"/>
</dbReference>
<dbReference type="PANTHER" id="PTHR45138:SF9">
    <property type="entry name" value="DIGUANYLATE CYCLASE DGCM-RELATED"/>
    <property type="match status" value="1"/>
</dbReference>
<evidence type="ECO:0000256" key="2">
    <source>
        <dbReference type="ARBA" id="ARBA00012528"/>
    </source>
</evidence>
<dbReference type="SMART" id="SM00267">
    <property type="entry name" value="GGDEF"/>
    <property type="match status" value="1"/>
</dbReference>
<sequence length="420" mass="47222">MSNTTAASETTPTDTTSASASHAQALLAENQPERRQYSGQVSDMGSGESGAGLYRKLSELNIFDTLSNRYHSDDFNAARSEYIRTRVNILSIVFAIFAPLWIPMDYILLESEDLNVIALYRLVLFAGMVILLLINNARKRNLQHSLFCLTILIALPAVFYTASLFQLLNSNTPLIGYSFIPFLLVAILSVFPLTIMEATALGGGLIATLMYNDYYSATLFTLDGFKDLWLISTLLIIALWANQAQLHMLLRLYRQATRDPLTGLLNRRVMTERLKELTQRWNSSSKKPPVCVLMLDLDRFKRINDTYGHLTGDKVLQAFSQIMKEELRSSDILTRYGGEEFAAVLPGTNLDNAVKAAERIRLRCEQSWVTSKENEPVHFTTSVGVGQLKDSEEINELLHRVDNSLYEAKKSGRNKVIQSC</sequence>
<dbReference type="CDD" id="cd01949">
    <property type="entry name" value="GGDEF"/>
    <property type="match status" value="1"/>
</dbReference>
<dbReference type="SUPFAM" id="SSF55073">
    <property type="entry name" value="Nucleotide cyclase"/>
    <property type="match status" value="1"/>
</dbReference>
<dbReference type="InterPro" id="IPR050469">
    <property type="entry name" value="Diguanylate_Cyclase"/>
</dbReference>
<organism evidence="7 8">
    <name type="scientific">Oceanospirillum sediminis</name>
    <dbReference type="NCBI Taxonomy" id="2760088"/>
    <lineage>
        <taxon>Bacteria</taxon>
        <taxon>Pseudomonadati</taxon>
        <taxon>Pseudomonadota</taxon>
        <taxon>Gammaproteobacteria</taxon>
        <taxon>Oceanospirillales</taxon>
        <taxon>Oceanospirillaceae</taxon>
        <taxon>Oceanospirillum</taxon>
    </lineage>
</organism>
<dbReference type="InterPro" id="IPR029787">
    <property type="entry name" value="Nucleotide_cyclase"/>
</dbReference>
<keyword evidence="8" id="KW-1185">Reference proteome</keyword>
<feature type="transmembrane region" description="Helical" evidence="5">
    <location>
        <begin position="116"/>
        <end position="134"/>
    </location>
</feature>